<keyword evidence="10 16" id="KW-0100">Branched-chain amino acid biosynthesis</keyword>
<dbReference type="Proteomes" id="UP001501490">
    <property type="component" value="Unassembled WGS sequence"/>
</dbReference>
<dbReference type="NCBIfam" id="TIGR01123">
    <property type="entry name" value="ilvE_II"/>
    <property type="match status" value="1"/>
</dbReference>
<accession>A0ABP7AVU6</accession>
<dbReference type="NCBIfam" id="NF009897">
    <property type="entry name" value="PRK13357.1"/>
    <property type="match status" value="1"/>
</dbReference>
<dbReference type="EMBL" id="BAABAB010000052">
    <property type="protein sequence ID" value="GAA3641872.1"/>
    <property type="molecule type" value="Genomic_DNA"/>
</dbReference>
<keyword evidence="7 16" id="KW-0028">Amino-acid biosynthesis</keyword>
<dbReference type="Pfam" id="PF01063">
    <property type="entry name" value="Aminotran_4"/>
    <property type="match status" value="1"/>
</dbReference>
<protein>
    <recommendedName>
        <fullName evidence="16">Branched-chain-amino-acid aminotransferase</fullName>
        <ecNumber evidence="16">2.6.1.42</ecNumber>
    </recommendedName>
</protein>
<proteinExistence type="inferred from homology"/>
<evidence type="ECO:0000256" key="4">
    <source>
        <dbReference type="ARBA" id="ARBA00005072"/>
    </source>
</evidence>
<dbReference type="CDD" id="cd01557">
    <property type="entry name" value="BCAT_beta_family"/>
    <property type="match status" value="1"/>
</dbReference>
<dbReference type="InterPro" id="IPR043132">
    <property type="entry name" value="BCAT-like_C"/>
</dbReference>
<evidence type="ECO:0000256" key="5">
    <source>
        <dbReference type="ARBA" id="ARBA00009320"/>
    </source>
</evidence>
<evidence type="ECO:0000256" key="13">
    <source>
        <dbReference type="ARBA" id="ARBA00049229"/>
    </source>
</evidence>
<dbReference type="RefSeq" id="WP_344809908.1">
    <property type="nucleotide sequence ID" value="NZ_BAABAB010000052.1"/>
</dbReference>
<comment type="cofactor">
    <cofactor evidence="1 15">
        <name>pyridoxal 5'-phosphate</name>
        <dbReference type="ChEBI" id="CHEBI:597326"/>
    </cofactor>
</comment>
<dbReference type="InterPro" id="IPR001544">
    <property type="entry name" value="Aminotrans_IV"/>
</dbReference>
<evidence type="ECO:0000313" key="17">
    <source>
        <dbReference type="EMBL" id="GAA3641872.1"/>
    </source>
</evidence>
<dbReference type="PIRSF" id="PIRSF006468">
    <property type="entry name" value="BCAT1"/>
    <property type="match status" value="1"/>
</dbReference>
<keyword evidence="8 16" id="KW-0808">Transferase</keyword>
<evidence type="ECO:0000256" key="15">
    <source>
        <dbReference type="RuleBase" id="RU004516"/>
    </source>
</evidence>
<dbReference type="PANTHER" id="PTHR11825:SF44">
    <property type="entry name" value="BRANCHED-CHAIN-AMINO-ACID AMINOTRANSFERASE"/>
    <property type="match status" value="1"/>
</dbReference>
<dbReference type="PROSITE" id="PS00770">
    <property type="entry name" value="AA_TRANSFER_CLASS_4"/>
    <property type="match status" value="1"/>
</dbReference>
<gene>
    <name evidence="17" type="ORF">GCM10022236_50650</name>
</gene>
<evidence type="ECO:0000256" key="12">
    <source>
        <dbReference type="ARBA" id="ARBA00048798"/>
    </source>
</evidence>
<keyword evidence="9 15" id="KW-0663">Pyridoxal phosphate</keyword>
<dbReference type="InterPro" id="IPR033939">
    <property type="entry name" value="BCAT_family"/>
</dbReference>
<evidence type="ECO:0000256" key="1">
    <source>
        <dbReference type="ARBA" id="ARBA00001933"/>
    </source>
</evidence>
<dbReference type="InterPro" id="IPR018300">
    <property type="entry name" value="Aminotrans_IV_CS"/>
</dbReference>
<evidence type="ECO:0000256" key="10">
    <source>
        <dbReference type="ARBA" id="ARBA00023304"/>
    </source>
</evidence>
<dbReference type="Gene3D" id="3.30.470.10">
    <property type="match status" value="1"/>
</dbReference>
<name>A0ABP7AVU6_9ACTN</name>
<evidence type="ECO:0000256" key="14">
    <source>
        <dbReference type="RuleBase" id="RU004106"/>
    </source>
</evidence>
<comment type="catalytic activity">
    <reaction evidence="12 16">
        <text>L-isoleucine + 2-oxoglutarate = (S)-3-methyl-2-oxopentanoate + L-glutamate</text>
        <dbReference type="Rhea" id="RHEA:24801"/>
        <dbReference type="ChEBI" id="CHEBI:16810"/>
        <dbReference type="ChEBI" id="CHEBI:29985"/>
        <dbReference type="ChEBI" id="CHEBI:35146"/>
        <dbReference type="ChEBI" id="CHEBI:58045"/>
        <dbReference type="EC" id="2.6.1.42"/>
    </reaction>
</comment>
<organism evidence="17 18">
    <name type="scientific">Microlunatus ginsengisoli</name>
    <dbReference type="NCBI Taxonomy" id="363863"/>
    <lineage>
        <taxon>Bacteria</taxon>
        <taxon>Bacillati</taxon>
        <taxon>Actinomycetota</taxon>
        <taxon>Actinomycetes</taxon>
        <taxon>Propionibacteriales</taxon>
        <taxon>Propionibacteriaceae</taxon>
        <taxon>Microlunatus</taxon>
    </lineage>
</organism>
<evidence type="ECO:0000256" key="16">
    <source>
        <dbReference type="RuleBase" id="RU004517"/>
    </source>
</evidence>
<dbReference type="InterPro" id="IPR036038">
    <property type="entry name" value="Aminotransferase-like"/>
</dbReference>
<dbReference type="PANTHER" id="PTHR11825">
    <property type="entry name" value="SUBGROUP IIII AMINOTRANSFERASE"/>
    <property type="match status" value="1"/>
</dbReference>
<reference evidence="18" key="1">
    <citation type="journal article" date="2019" name="Int. J. Syst. Evol. Microbiol.">
        <title>The Global Catalogue of Microorganisms (GCM) 10K type strain sequencing project: providing services to taxonomists for standard genome sequencing and annotation.</title>
        <authorList>
            <consortium name="The Broad Institute Genomics Platform"/>
            <consortium name="The Broad Institute Genome Sequencing Center for Infectious Disease"/>
            <person name="Wu L."/>
            <person name="Ma J."/>
        </authorList>
    </citation>
    <scope>NUCLEOTIDE SEQUENCE [LARGE SCALE GENOMIC DNA]</scope>
    <source>
        <strain evidence="18">JCM 16929</strain>
    </source>
</reference>
<keyword evidence="18" id="KW-1185">Reference proteome</keyword>
<comment type="pathway">
    <text evidence="3">Amino-acid biosynthesis; L-valine biosynthesis; L-valine from pyruvate: step 4/4.</text>
</comment>
<dbReference type="Gene3D" id="3.20.10.10">
    <property type="entry name" value="D-amino Acid Aminotransferase, subunit A, domain 2"/>
    <property type="match status" value="1"/>
</dbReference>
<comment type="caution">
    <text evidence="17">The sequence shown here is derived from an EMBL/GenBank/DDBJ whole genome shotgun (WGS) entry which is preliminary data.</text>
</comment>
<evidence type="ECO:0000256" key="8">
    <source>
        <dbReference type="ARBA" id="ARBA00022679"/>
    </source>
</evidence>
<evidence type="ECO:0000256" key="11">
    <source>
        <dbReference type="ARBA" id="ARBA00048212"/>
    </source>
</evidence>
<dbReference type="InterPro" id="IPR005786">
    <property type="entry name" value="B_amino_transII"/>
</dbReference>
<sequence>MSLPFELRANPRPRSDAERAAIMADPGFGLNFTDHMAVATWTSADGWHDSAIVPYGPFSIDPATAVLHYAQEVFEGLKAYQHADGSVWLFRPEKNAERFVRSANRLALPVLEPDDFLGSIEALVAADAAWVPSTGEQSLYLRPFMFASEAFLGVRAARRVTYCCIASPAGPYFAGGVNPVKIWVSMTYTRAASGGTGAAKCGGNYAASLIAQQEAAEHGCDQVMFADAAEHQWLEELGGMNVYLITADHELITPELSGSILEGVTRDSILDLAKEFGLTPVERRVSVPELLEGIGSGFVTELFACGTAAVITPIGELHLRDDVYTVAGGGTGEITTALRNTLLDIQYGRAEDSRGWLTRVL</sequence>
<evidence type="ECO:0000256" key="6">
    <source>
        <dbReference type="ARBA" id="ARBA00022576"/>
    </source>
</evidence>
<evidence type="ECO:0000313" key="18">
    <source>
        <dbReference type="Proteomes" id="UP001501490"/>
    </source>
</evidence>
<comment type="similarity">
    <text evidence="5 14">Belongs to the class-IV pyridoxal-phosphate-dependent aminotransferase family.</text>
</comment>
<evidence type="ECO:0000256" key="3">
    <source>
        <dbReference type="ARBA" id="ARBA00004931"/>
    </source>
</evidence>
<dbReference type="EC" id="2.6.1.42" evidence="16"/>
<dbReference type="GO" id="GO:0008483">
    <property type="term" value="F:transaminase activity"/>
    <property type="evidence" value="ECO:0007669"/>
    <property type="project" value="UniProtKB-KW"/>
</dbReference>
<evidence type="ECO:0000256" key="9">
    <source>
        <dbReference type="ARBA" id="ARBA00022898"/>
    </source>
</evidence>
<comment type="catalytic activity">
    <reaction evidence="11 16">
        <text>L-valine + 2-oxoglutarate = 3-methyl-2-oxobutanoate + L-glutamate</text>
        <dbReference type="Rhea" id="RHEA:24813"/>
        <dbReference type="ChEBI" id="CHEBI:11851"/>
        <dbReference type="ChEBI" id="CHEBI:16810"/>
        <dbReference type="ChEBI" id="CHEBI:29985"/>
        <dbReference type="ChEBI" id="CHEBI:57762"/>
        <dbReference type="EC" id="2.6.1.42"/>
    </reaction>
</comment>
<comment type="pathway">
    <text evidence="4">Amino-acid biosynthesis; L-leucine biosynthesis; L-leucine from 3-methyl-2-oxobutanoate: step 4/4.</text>
</comment>
<dbReference type="SUPFAM" id="SSF56752">
    <property type="entry name" value="D-aminoacid aminotransferase-like PLP-dependent enzymes"/>
    <property type="match status" value="1"/>
</dbReference>
<comment type="catalytic activity">
    <reaction evidence="13 16">
        <text>L-leucine + 2-oxoglutarate = 4-methyl-2-oxopentanoate + L-glutamate</text>
        <dbReference type="Rhea" id="RHEA:18321"/>
        <dbReference type="ChEBI" id="CHEBI:16810"/>
        <dbReference type="ChEBI" id="CHEBI:17865"/>
        <dbReference type="ChEBI" id="CHEBI:29985"/>
        <dbReference type="ChEBI" id="CHEBI:57427"/>
        <dbReference type="EC" id="2.6.1.42"/>
    </reaction>
</comment>
<evidence type="ECO:0000256" key="7">
    <source>
        <dbReference type="ARBA" id="ARBA00022605"/>
    </source>
</evidence>
<comment type="pathway">
    <text evidence="2">Amino-acid biosynthesis; L-isoleucine biosynthesis; L-isoleucine from 2-oxobutanoate: step 4/4.</text>
</comment>
<evidence type="ECO:0000256" key="2">
    <source>
        <dbReference type="ARBA" id="ARBA00004824"/>
    </source>
</evidence>
<dbReference type="InterPro" id="IPR043131">
    <property type="entry name" value="BCAT-like_N"/>
</dbReference>
<keyword evidence="6 16" id="KW-0032">Aminotransferase</keyword>